<sequence length="180" mass="20991">MTDLPTLIKQSRDLERKIKKIKTRNANRDLIDKRKTLEAQIDQQTEKLNDINGNIESSQKQMLDVCDELGEAARQVKRLSKYDRSDLEVVLSKKTSHEMEKMLDDFNKKVQTYRSLTPSNGWILHLLAETIFLQSQDKFGWQVDLPPTFENDKAVEIFQSKVAEKLEDMKKAKKQSHQLT</sequence>
<dbReference type="RefSeq" id="XP_029758281.1">
    <property type="nucleotide sequence ID" value="XM_029903961.1"/>
</dbReference>
<proteinExistence type="predicted"/>
<protein>
    <submittedName>
        <fullName evidence="2">Uncharacterized protein</fullName>
    </submittedName>
</protein>
<evidence type="ECO:0000256" key="1">
    <source>
        <dbReference type="SAM" id="Coils"/>
    </source>
</evidence>
<keyword evidence="3" id="KW-1185">Reference proteome</keyword>
<evidence type="ECO:0000313" key="2">
    <source>
        <dbReference type="EMBL" id="KEQ82094.1"/>
    </source>
</evidence>
<gene>
    <name evidence="2" type="ORF">M438DRAFT_337147</name>
</gene>
<organism evidence="2 3">
    <name type="scientific">Aureobasidium pullulans EXF-150</name>
    <dbReference type="NCBI Taxonomy" id="1043002"/>
    <lineage>
        <taxon>Eukaryota</taxon>
        <taxon>Fungi</taxon>
        <taxon>Dikarya</taxon>
        <taxon>Ascomycota</taxon>
        <taxon>Pezizomycotina</taxon>
        <taxon>Dothideomycetes</taxon>
        <taxon>Dothideomycetidae</taxon>
        <taxon>Dothideales</taxon>
        <taxon>Saccotheciaceae</taxon>
        <taxon>Aureobasidium</taxon>
    </lineage>
</organism>
<evidence type="ECO:0000313" key="3">
    <source>
        <dbReference type="Proteomes" id="UP000030706"/>
    </source>
</evidence>
<dbReference type="Proteomes" id="UP000030706">
    <property type="component" value="Unassembled WGS sequence"/>
</dbReference>
<dbReference type="GeneID" id="40746267"/>
<feature type="coiled-coil region" evidence="1">
    <location>
        <begin position="27"/>
        <end position="61"/>
    </location>
</feature>
<dbReference type="HOGENOM" id="CLU_1495893_0_0_1"/>
<name>A0A074XEF6_AURPU</name>
<keyword evidence="1" id="KW-0175">Coiled coil</keyword>
<dbReference type="EMBL" id="KL584988">
    <property type="protein sequence ID" value="KEQ82094.1"/>
    <property type="molecule type" value="Genomic_DNA"/>
</dbReference>
<accession>A0A074XEF6</accession>
<dbReference type="AlphaFoldDB" id="A0A074XEF6"/>
<reference evidence="2 3" key="1">
    <citation type="journal article" date="2014" name="BMC Genomics">
        <title>Genome sequencing of four Aureobasidium pullulans varieties: biotechnological potential, stress tolerance, and description of new species.</title>
        <authorList>
            <person name="Gostin Ar C."/>
            <person name="Ohm R.A."/>
            <person name="Kogej T."/>
            <person name="Sonjak S."/>
            <person name="Turk M."/>
            <person name="Zajc J."/>
            <person name="Zalar P."/>
            <person name="Grube M."/>
            <person name="Sun H."/>
            <person name="Han J."/>
            <person name="Sharma A."/>
            <person name="Chiniquy J."/>
            <person name="Ngan C.Y."/>
            <person name="Lipzen A."/>
            <person name="Barry K."/>
            <person name="Grigoriev I.V."/>
            <person name="Gunde-Cimerman N."/>
        </authorList>
    </citation>
    <scope>NUCLEOTIDE SEQUENCE [LARGE SCALE GENOMIC DNA]</scope>
    <source>
        <strain evidence="2 3">EXF-150</strain>
    </source>
</reference>